<comment type="caution">
    <text evidence="4">The sequence shown here is derived from an EMBL/GenBank/DDBJ whole genome shotgun (WGS) entry which is preliminary data.</text>
</comment>
<name>A0A9N9VVZ8_9HYPO</name>
<dbReference type="InterPro" id="IPR029058">
    <property type="entry name" value="AB_hydrolase_fold"/>
</dbReference>
<proteinExistence type="predicted"/>
<feature type="region of interest" description="Disordered" evidence="2">
    <location>
        <begin position="1221"/>
        <end position="1262"/>
    </location>
</feature>
<feature type="compositionally biased region" description="Polar residues" evidence="2">
    <location>
        <begin position="1224"/>
        <end position="1238"/>
    </location>
</feature>
<dbReference type="SUPFAM" id="SSF53474">
    <property type="entry name" value="alpha/beta-Hydrolases"/>
    <property type="match status" value="1"/>
</dbReference>
<evidence type="ECO:0000313" key="5">
    <source>
        <dbReference type="Proteomes" id="UP000696573"/>
    </source>
</evidence>
<dbReference type="PANTHER" id="PTHR10039">
    <property type="entry name" value="AMELOGENIN"/>
    <property type="match status" value="1"/>
</dbReference>
<feature type="domain" description="Nephrocystin 3-like N-terminal" evidence="3">
    <location>
        <begin position="443"/>
        <end position="540"/>
    </location>
</feature>
<evidence type="ECO:0000313" key="4">
    <source>
        <dbReference type="EMBL" id="CAH0032578.1"/>
    </source>
</evidence>
<dbReference type="InterPro" id="IPR027417">
    <property type="entry name" value="P-loop_NTPase"/>
</dbReference>
<dbReference type="PANTHER" id="PTHR10039:SF5">
    <property type="entry name" value="NACHT DOMAIN-CONTAINING PROTEIN"/>
    <property type="match status" value="1"/>
</dbReference>
<dbReference type="Gene3D" id="3.40.50.300">
    <property type="entry name" value="P-loop containing nucleotide triphosphate hydrolases"/>
    <property type="match status" value="1"/>
</dbReference>
<organism evidence="4 5">
    <name type="scientific">Clonostachys rhizophaga</name>
    <dbReference type="NCBI Taxonomy" id="160324"/>
    <lineage>
        <taxon>Eukaryota</taxon>
        <taxon>Fungi</taxon>
        <taxon>Dikarya</taxon>
        <taxon>Ascomycota</taxon>
        <taxon>Pezizomycotina</taxon>
        <taxon>Sordariomycetes</taxon>
        <taxon>Hypocreomycetidae</taxon>
        <taxon>Hypocreales</taxon>
        <taxon>Bionectriaceae</taxon>
        <taxon>Clonostachys</taxon>
    </lineage>
</organism>
<dbReference type="Pfam" id="PF24883">
    <property type="entry name" value="NPHP3_N"/>
    <property type="match status" value="2"/>
</dbReference>
<dbReference type="Proteomes" id="UP000696573">
    <property type="component" value="Unassembled WGS sequence"/>
</dbReference>
<evidence type="ECO:0000259" key="3">
    <source>
        <dbReference type="Pfam" id="PF24883"/>
    </source>
</evidence>
<dbReference type="OrthoDB" id="1658288at2759"/>
<evidence type="ECO:0000256" key="2">
    <source>
        <dbReference type="SAM" id="MobiDB-lite"/>
    </source>
</evidence>
<gene>
    <name evidence="4" type="ORF">CRHIZ90672A_00002425</name>
</gene>
<evidence type="ECO:0000256" key="1">
    <source>
        <dbReference type="ARBA" id="ARBA00022737"/>
    </source>
</evidence>
<keyword evidence="5" id="KW-1185">Reference proteome</keyword>
<accession>A0A9N9VVZ8</accession>
<sequence>MSKVYRATNLPGHVDRLGALELLARCIPDITLDDVQLGSLATTIEPWALTPTKTATLTLKTVPATISQDQTSTEWVFPAAGLVRPVVLDTHFYGLTPLNEVEETLHTDDCIVISGLASHPIGSWQPRGQRSFMWIRDSLPARLPGVRFILYGYDSRLAGSKSFQVIPDLALSFINELRAGGWGSQSPKSLLFLAHSLGGVILKQAMVMLAGSGEIERQIISGIKGGVLFGVPSMGMEVSDICQMLGEQPNRALVDNLSNRSDYIPALEKQFEGISYVRDMVLIWAYETEQTPTLLHSNGNWSRSGPGSVMVSPESATGGRYPFHLGYSLQINHDHSNMVKFKSSDREIQILALRIQEIVQNSPVDEKGKNGTTQQSNNRAAHGLIIDLKVAAPKDLADDVSWFSAELQPGALLANDAIVLLKSFAAPKRNERLEQIDKNADHTFDWAFQDPSIGLSSWLLKGEGIFWISGKPGSGKSTMLKFVWNDDRVAQLLDSWEASENKVIANFFFHHRGTLAQKSFEGLLRSVLSQILVAQPKTCVFFKEIVEATFPKLVARWKLREERKKASKSQDLDSDVENFEIPAGAWTQRLLKDCLKAVMLQDKMDVDIFFLFDALDEYDGPTEFIADFLKQLVNTTSRTRVKILFSSRPWKIFQDEFKSCPGFEIHKHTENDIRQYMLNFITPGTPGEEALLELTEDIVRRSQGVFLWVKLVLQELVLAVSLSDSTDSQILGPKLREKLKRLPDQLDDFYDAIIERLPDIYRWETYVLLESLIRSRGKVLTLDALEILALSRATTAKEAARIFKKEMQEDASVKELRIQNIKTISGGLIELLDDGEFRYLQLMHQTVYEFVERPQFRHSLLGLRGKTTIKNGHSFLCIWYFYQNEWRNQEMTNNKAKSSIVFSYQDETELVFHAKEAERTTGISQHSIFASGPVILGWPLLMFAIAIGLRLLVRDILRENVDAIAQWDSGLLPAMVRSLERNFSKPIEAIQMTSVIVKNGYRVGRDWDGILDLFQRIWQKGSKSDPAPKSTPLTASMYGSIRTDKDKLLTDASTPLSPNTKLNGMDRENCVAFVLEALKGLGDDDGLGRVGNNPPSGKSPLLHRSPPELVNKLLVSGADPNILDPTGSTALDTFLDSLSLMSSKSGKLRTDNAVYDAFKSLLTHGAILNMQLDFPFDSLVDSFRELSYPIDFVKEHGFPKWSKENQEVASLQEIATLQEAPLSQEVTPSQEQLPPQQDTQKHRYSASKRVRRAVGKLKSLIK</sequence>
<dbReference type="InterPro" id="IPR056884">
    <property type="entry name" value="NPHP3-like_N"/>
</dbReference>
<dbReference type="SUPFAM" id="SSF52540">
    <property type="entry name" value="P-loop containing nucleoside triphosphate hydrolases"/>
    <property type="match status" value="1"/>
</dbReference>
<reference evidence="4" key="1">
    <citation type="submission" date="2021-10" db="EMBL/GenBank/DDBJ databases">
        <authorList>
            <person name="Piombo E."/>
        </authorList>
    </citation>
    <scope>NUCLEOTIDE SEQUENCE</scope>
</reference>
<feature type="domain" description="Nephrocystin 3-like N-terminal" evidence="3">
    <location>
        <begin position="587"/>
        <end position="648"/>
    </location>
</feature>
<dbReference type="AlphaFoldDB" id="A0A9N9VVZ8"/>
<protein>
    <recommendedName>
        <fullName evidence="3">Nephrocystin 3-like N-terminal domain-containing protein</fullName>
    </recommendedName>
</protein>
<keyword evidence="1" id="KW-0677">Repeat</keyword>
<dbReference type="EMBL" id="CABFNQ020000744">
    <property type="protein sequence ID" value="CAH0032578.1"/>
    <property type="molecule type" value="Genomic_DNA"/>
</dbReference>
<feature type="compositionally biased region" description="Basic residues" evidence="2">
    <location>
        <begin position="1242"/>
        <end position="1262"/>
    </location>
</feature>